<protein>
    <submittedName>
        <fullName evidence="1">Uncharacterized protein</fullName>
    </submittedName>
</protein>
<evidence type="ECO:0000313" key="2">
    <source>
        <dbReference type="Proteomes" id="UP000015464"/>
    </source>
</evidence>
<dbReference type="HOGENOM" id="CLU_2759249_0_0_1"/>
<name>S9W597_SCHCR</name>
<sequence>MLNDLTTRVTAFFIKRYKVDSFLLSTLLRCLRANFFQDGCFALLLEISCQLSNDLPNLYTSIFYYNPSRV</sequence>
<proteinExistence type="predicted"/>
<keyword evidence="2" id="KW-1185">Reference proteome</keyword>
<accession>S9W597</accession>
<dbReference type="GeneID" id="25039416"/>
<dbReference type="EMBL" id="KE546988">
    <property type="protein sequence ID" value="EPY53100.1"/>
    <property type="molecule type" value="Genomic_DNA"/>
</dbReference>
<evidence type="ECO:0000313" key="1">
    <source>
        <dbReference type="EMBL" id="EPY53100.1"/>
    </source>
</evidence>
<organism evidence="1 2">
    <name type="scientific">Schizosaccharomyces cryophilus (strain OY26 / ATCC MYA-4695 / CBS 11777 / NBRC 106824 / NRRL Y48691)</name>
    <name type="common">Fission yeast</name>
    <dbReference type="NCBI Taxonomy" id="653667"/>
    <lineage>
        <taxon>Eukaryota</taxon>
        <taxon>Fungi</taxon>
        <taxon>Dikarya</taxon>
        <taxon>Ascomycota</taxon>
        <taxon>Taphrinomycotina</taxon>
        <taxon>Schizosaccharomycetes</taxon>
        <taxon>Schizosaccharomycetales</taxon>
        <taxon>Schizosaccharomycetaceae</taxon>
        <taxon>Schizosaccharomyces</taxon>
    </lineage>
</organism>
<gene>
    <name evidence="1" type="ORF">SPOG_05694</name>
</gene>
<dbReference type="RefSeq" id="XP_013022121.1">
    <property type="nucleotide sequence ID" value="XM_013166667.1"/>
</dbReference>
<reference evidence="1 2" key="1">
    <citation type="journal article" date="2011" name="Science">
        <title>Comparative functional genomics of the fission yeasts.</title>
        <authorList>
            <person name="Rhind N."/>
            <person name="Chen Z."/>
            <person name="Yassour M."/>
            <person name="Thompson D.A."/>
            <person name="Haas B.J."/>
            <person name="Habib N."/>
            <person name="Wapinski I."/>
            <person name="Roy S."/>
            <person name="Lin M.F."/>
            <person name="Heiman D.I."/>
            <person name="Young S.K."/>
            <person name="Furuya K."/>
            <person name="Guo Y."/>
            <person name="Pidoux A."/>
            <person name="Chen H.M."/>
            <person name="Robbertse B."/>
            <person name="Goldberg J.M."/>
            <person name="Aoki K."/>
            <person name="Bayne E.H."/>
            <person name="Berlin A.M."/>
            <person name="Desjardins C.A."/>
            <person name="Dobbs E."/>
            <person name="Dukaj L."/>
            <person name="Fan L."/>
            <person name="FitzGerald M.G."/>
            <person name="French C."/>
            <person name="Gujja S."/>
            <person name="Hansen K."/>
            <person name="Keifenheim D."/>
            <person name="Levin J.Z."/>
            <person name="Mosher R.A."/>
            <person name="Mueller C.A."/>
            <person name="Pfiffner J."/>
            <person name="Priest M."/>
            <person name="Russ C."/>
            <person name="Smialowska A."/>
            <person name="Swoboda P."/>
            <person name="Sykes S.M."/>
            <person name="Vaughn M."/>
            <person name="Vengrova S."/>
            <person name="Yoder R."/>
            <person name="Zeng Q."/>
            <person name="Allshire R."/>
            <person name="Baulcombe D."/>
            <person name="Birren B.W."/>
            <person name="Brown W."/>
            <person name="Ekwall K."/>
            <person name="Kellis M."/>
            <person name="Leatherwood J."/>
            <person name="Levin H."/>
            <person name="Margalit H."/>
            <person name="Martienssen R."/>
            <person name="Nieduszynski C.A."/>
            <person name="Spatafora J.W."/>
            <person name="Friedman N."/>
            <person name="Dalgaard J.Z."/>
            <person name="Baumann P."/>
            <person name="Niki H."/>
            <person name="Regev A."/>
            <person name="Nusbaum C."/>
        </authorList>
    </citation>
    <scope>NUCLEOTIDE SEQUENCE [LARGE SCALE GENOMIC DNA]</scope>
    <source>
        <strain evidence="2">OY26 / ATCC MYA-4695 / CBS 11777 / NBRC 106824 / NRRL Y48691</strain>
    </source>
</reference>
<dbReference type="Proteomes" id="UP000015464">
    <property type="component" value="Unassembled WGS sequence"/>
</dbReference>
<dbReference type="AlphaFoldDB" id="S9W597"/>